<dbReference type="GO" id="GO:0008745">
    <property type="term" value="F:N-acetylmuramoyl-L-alanine amidase activity"/>
    <property type="evidence" value="ECO:0007669"/>
    <property type="project" value="InterPro"/>
</dbReference>
<keyword evidence="6" id="KW-1185">Reference proteome</keyword>
<protein>
    <submittedName>
        <fullName evidence="4">Uncharacterized protein</fullName>
    </submittedName>
</protein>
<dbReference type="Gene3D" id="3.40.80.10">
    <property type="entry name" value="Peptidoglycan recognition protein-like"/>
    <property type="match status" value="1"/>
</dbReference>
<feature type="region of interest" description="Disordered" evidence="1">
    <location>
        <begin position="816"/>
        <end position="844"/>
    </location>
</feature>
<gene>
    <name evidence="4" type="ORF">C1SCF055_LOCUS8112</name>
</gene>
<name>A0A9P1BVG1_9DINO</name>
<dbReference type="InterPro" id="IPR002502">
    <property type="entry name" value="Amidase_domain"/>
</dbReference>
<dbReference type="OrthoDB" id="424785at2759"/>
<organism evidence="4">
    <name type="scientific">Cladocopium goreaui</name>
    <dbReference type="NCBI Taxonomy" id="2562237"/>
    <lineage>
        <taxon>Eukaryota</taxon>
        <taxon>Sar</taxon>
        <taxon>Alveolata</taxon>
        <taxon>Dinophyceae</taxon>
        <taxon>Suessiales</taxon>
        <taxon>Symbiodiniaceae</taxon>
        <taxon>Cladocopium</taxon>
    </lineage>
</organism>
<sequence length="844" mass="93364">MAREDEILESLKTASQRLQPQEAADFWQKLEAVGEMDRSALLQFLNDGVLGGQCVLGAALVISSYADGPPSPRSVTQMQICESEAALVAQAFLDATGKPPITKSQPTRDEFLTLIEKWIEEVKEAKKHGFKDFLFYYAGTGCELKDNAFQFIPAGSKRVDDYIFLASIIAKIEEAEISGCNVIFGIDACRNSPRNVASVHVVEPPHNNVYARLFSTPSGNTAEHSGWLSPFAEQMAESIPRMTGSSQIDSILKEVMHAIRESVDQEEPVLQGIDRSSSSNSSVRNSSGSGPSLLSRLKKWGYSIFSMNLSATLRDSEVEDIRISHRRRVNRHTAPTEHPRFVIIGNTESASAAISDFKTRGMGPHYLILKDGSRRQLVKEKYMAWCYNFAFWESKDVGAPDDVPNTYPGVGKINELKTYAVSIVLEGDGSEPYDDKQYATLVSLLTDIKERWAERGGLPAWNVLSAGEVEQPPPACPSPGESFDWSRKGLVDGGFTLEVKGCEMTHLPEGLGFKDALQSRLREWGYEFGDGNDNTGLENRLRAFRHRYVRGQSSGPFEFSEEDFHVAAAVVEKGQHMGRWDDGTMGPHDQQATVIPCASIVFAVPALVQVGKSKAGAAWTAPGSPRDPKALAGFEEPWPWWDPLPSSYTIRRRWQDIVRFHESLKMELANDPVLDCRRVKAKVPVLPNPPDLDAWLKSYAATNDACALGRTSIEVSGKDLSRCFHELGDLHWMYCHNRLVPYFNDATKVLEEVPTEVLASSRALRRFVTGGVSGRPAPSALPVPPRFLGKLLPVLPEEQELARVARELRKSNSLGALGVSRPRTTGEAWKHPNRTSGKLVVNPL</sequence>
<dbReference type="GO" id="GO:0004197">
    <property type="term" value="F:cysteine-type endopeptidase activity"/>
    <property type="evidence" value="ECO:0007669"/>
    <property type="project" value="InterPro"/>
</dbReference>
<feature type="compositionally biased region" description="Low complexity" evidence="1">
    <location>
        <begin position="275"/>
        <end position="291"/>
    </location>
</feature>
<feature type="domain" description="Peptidase C14 caspase" evidence="2">
    <location>
        <begin position="59"/>
        <end position="268"/>
    </location>
</feature>
<dbReference type="InterPro" id="IPR036505">
    <property type="entry name" value="Amidase/PGRP_sf"/>
</dbReference>
<dbReference type="AlphaFoldDB" id="A0A9P1BVG1"/>
<reference evidence="5 6" key="2">
    <citation type="submission" date="2024-05" db="EMBL/GenBank/DDBJ databases">
        <authorList>
            <person name="Chen Y."/>
            <person name="Shah S."/>
            <person name="Dougan E. K."/>
            <person name="Thang M."/>
            <person name="Chan C."/>
        </authorList>
    </citation>
    <scope>NUCLEOTIDE SEQUENCE [LARGE SCALE GENOMIC DNA]</scope>
</reference>
<evidence type="ECO:0000259" key="2">
    <source>
        <dbReference type="Pfam" id="PF00656"/>
    </source>
</evidence>
<dbReference type="Pfam" id="PF00656">
    <property type="entry name" value="Peptidase_C14"/>
    <property type="match status" value="1"/>
</dbReference>
<evidence type="ECO:0000256" key="1">
    <source>
        <dbReference type="SAM" id="MobiDB-lite"/>
    </source>
</evidence>
<dbReference type="InterPro" id="IPR011600">
    <property type="entry name" value="Pept_C14_caspase"/>
</dbReference>
<evidence type="ECO:0000313" key="6">
    <source>
        <dbReference type="Proteomes" id="UP001152797"/>
    </source>
</evidence>
<evidence type="ECO:0000313" key="4">
    <source>
        <dbReference type="EMBL" id="CAI3980214.1"/>
    </source>
</evidence>
<dbReference type="Gene3D" id="3.40.50.1460">
    <property type="match status" value="1"/>
</dbReference>
<feature type="domain" description="N-acetylmuramoyl-L-alanine amidase" evidence="3">
    <location>
        <begin position="338"/>
        <end position="452"/>
    </location>
</feature>
<dbReference type="Proteomes" id="UP001152797">
    <property type="component" value="Unassembled WGS sequence"/>
</dbReference>
<proteinExistence type="predicted"/>
<dbReference type="SUPFAM" id="SSF55846">
    <property type="entry name" value="N-acetylmuramoyl-L-alanine amidase-like"/>
    <property type="match status" value="1"/>
</dbReference>
<dbReference type="EMBL" id="CAMXCT020000545">
    <property type="protein sequence ID" value="CAL1133589.1"/>
    <property type="molecule type" value="Genomic_DNA"/>
</dbReference>
<dbReference type="EMBL" id="CAMXCT010000545">
    <property type="protein sequence ID" value="CAI3980214.1"/>
    <property type="molecule type" value="Genomic_DNA"/>
</dbReference>
<dbReference type="EMBL" id="CAMXCT030000545">
    <property type="protein sequence ID" value="CAL4767526.1"/>
    <property type="molecule type" value="Genomic_DNA"/>
</dbReference>
<evidence type="ECO:0000313" key="5">
    <source>
        <dbReference type="EMBL" id="CAL4767526.1"/>
    </source>
</evidence>
<dbReference type="GO" id="GO:0006508">
    <property type="term" value="P:proteolysis"/>
    <property type="evidence" value="ECO:0007669"/>
    <property type="project" value="InterPro"/>
</dbReference>
<accession>A0A9P1BVG1</accession>
<dbReference type="SUPFAM" id="SSF52129">
    <property type="entry name" value="Caspase-like"/>
    <property type="match status" value="1"/>
</dbReference>
<comment type="caution">
    <text evidence="4">The sequence shown here is derived from an EMBL/GenBank/DDBJ whole genome shotgun (WGS) entry which is preliminary data.</text>
</comment>
<dbReference type="Pfam" id="PF01510">
    <property type="entry name" value="Amidase_2"/>
    <property type="match status" value="1"/>
</dbReference>
<evidence type="ECO:0000259" key="3">
    <source>
        <dbReference type="Pfam" id="PF01510"/>
    </source>
</evidence>
<dbReference type="GO" id="GO:0009253">
    <property type="term" value="P:peptidoglycan catabolic process"/>
    <property type="evidence" value="ECO:0007669"/>
    <property type="project" value="InterPro"/>
</dbReference>
<dbReference type="InterPro" id="IPR029030">
    <property type="entry name" value="Caspase-like_dom_sf"/>
</dbReference>
<reference evidence="4" key="1">
    <citation type="submission" date="2022-10" db="EMBL/GenBank/DDBJ databases">
        <authorList>
            <person name="Chen Y."/>
            <person name="Dougan E. K."/>
            <person name="Chan C."/>
            <person name="Rhodes N."/>
            <person name="Thang M."/>
        </authorList>
    </citation>
    <scope>NUCLEOTIDE SEQUENCE</scope>
</reference>
<feature type="region of interest" description="Disordered" evidence="1">
    <location>
        <begin position="264"/>
        <end position="291"/>
    </location>
</feature>